<gene>
    <name evidence="1" type="ORF">PR048_027249</name>
</gene>
<name>A0ABQ9GFE7_9NEOP</name>
<organism evidence="1 2">
    <name type="scientific">Dryococelus australis</name>
    <dbReference type="NCBI Taxonomy" id="614101"/>
    <lineage>
        <taxon>Eukaryota</taxon>
        <taxon>Metazoa</taxon>
        <taxon>Ecdysozoa</taxon>
        <taxon>Arthropoda</taxon>
        <taxon>Hexapoda</taxon>
        <taxon>Insecta</taxon>
        <taxon>Pterygota</taxon>
        <taxon>Neoptera</taxon>
        <taxon>Polyneoptera</taxon>
        <taxon>Phasmatodea</taxon>
        <taxon>Verophasmatodea</taxon>
        <taxon>Anareolatae</taxon>
        <taxon>Phasmatidae</taxon>
        <taxon>Eurycanthinae</taxon>
        <taxon>Dryococelus</taxon>
    </lineage>
</organism>
<keyword evidence="2" id="KW-1185">Reference proteome</keyword>
<sequence>MQWHVFILLAEQVPQEGVGSGADSSCRRDHCDDCHRDPAEEIACGACHVMTAWYVLDCISDILCVCLVRSRISVKFPLSTEEEHECFHGDYKRENGSEGRVLVYVQLQVVVEYMMMVVKGNIAASVFHVANYCWEELVTRSNQIIQSSFYRKLQSTSLNITSCKSLPGTEGPNMPYVLAIRHFSSRGMFNIPSNSVPAMSLLRQSTARVHWPIFSTVLEDAWCHCGASTFLWGTAAKTSHSVNVQYRSGATAT</sequence>
<reference evidence="1 2" key="1">
    <citation type="submission" date="2023-02" db="EMBL/GenBank/DDBJ databases">
        <title>LHISI_Scaffold_Assembly.</title>
        <authorList>
            <person name="Stuart O.P."/>
            <person name="Cleave R."/>
            <person name="Magrath M.J.L."/>
            <person name="Mikheyev A.S."/>
        </authorList>
    </citation>
    <scope>NUCLEOTIDE SEQUENCE [LARGE SCALE GENOMIC DNA]</scope>
    <source>
        <strain evidence="1">Daus_M_001</strain>
        <tissue evidence="1">Leg muscle</tissue>
    </source>
</reference>
<proteinExistence type="predicted"/>
<dbReference type="Proteomes" id="UP001159363">
    <property type="component" value="Chromosome 11"/>
</dbReference>
<dbReference type="EMBL" id="JARBHB010000012">
    <property type="protein sequence ID" value="KAJ8870947.1"/>
    <property type="molecule type" value="Genomic_DNA"/>
</dbReference>
<accession>A0ABQ9GFE7</accession>
<comment type="caution">
    <text evidence="1">The sequence shown here is derived from an EMBL/GenBank/DDBJ whole genome shotgun (WGS) entry which is preliminary data.</text>
</comment>
<evidence type="ECO:0000313" key="1">
    <source>
        <dbReference type="EMBL" id="KAJ8870947.1"/>
    </source>
</evidence>
<protein>
    <submittedName>
        <fullName evidence="1">Uncharacterized protein</fullName>
    </submittedName>
</protein>
<evidence type="ECO:0000313" key="2">
    <source>
        <dbReference type="Proteomes" id="UP001159363"/>
    </source>
</evidence>